<sequence length="425" mass="47698">MSSGQGMACPPANANALRILTWNVNGLRPMLNRNVYSLSRMLRELQADIICIQETKLSKSDMNTLHTLGTAEGWSSYFSFCTYRSGYAGVATFSKNSTALPLAAEDGLCGTAAPQNSKMKGSASEGVAFNPEDPYWSRYKKEELEMIDNQGRCVITDHGAFCLFNVYGPAVTNELSERFAFKMRFYQVLKHRMEALLQAGRSVVLAGDLNIAPFPIDHCDLVRASRAEQESMLRARADRAWFRNALQSAEGPFVDLFRKFHPNRLKSYTVWNMKTNARPRNHGSRVDFILAASGQRAPASGSSSSDTPDKSEESLRFEDCFTDCRIWFEYEGSDHAPVWADLQLPEPLPRGAKPPSLDVSNRQSSSGQRQLTNMFSAHVFSKKRAATEAEADMQQKPKVGKTQRRHEDTPERDGLDDVFSERFMR</sequence>
<dbReference type="NCBIfam" id="TIGR00633">
    <property type="entry name" value="xth"/>
    <property type="match status" value="1"/>
</dbReference>
<dbReference type="GO" id="GO:0003906">
    <property type="term" value="F:DNA-(apurinic or apyrimidinic site) endonuclease activity"/>
    <property type="evidence" value="ECO:0007669"/>
    <property type="project" value="TreeGrafter"/>
</dbReference>
<comment type="similarity">
    <text evidence="1 8">Belongs to the DNA repair enzymes AP/ExoA family.</text>
</comment>
<feature type="region of interest" description="Disordered" evidence="9">
    <location>
        <begin position="346"/>
        <end position="425"/>
    </location>
</feature>
<feature type="binding site" evidence="6">
    <location>
        <position position="334"/>
    </location>
    <ligand>
        <name>Mg(2+)</name>
        <dbReference type="ChEBI" id="CHEBI:18420"/>
        <label>1</label>
    </ligand>
</feature>
<dbReference type="AlphaFoldDB" id="A0AAV1ICM4"/>
<evidence type="ECO:0000256" key="4">
    <source>
        <dbReference type="ARBA" id="ARBA00022842"/>
    </source>
</evidence>
<dbReference type="EC" id="3.1.-.-" evidence="8"/>
<dbReference type="PANTHER" id="PTHR22748">
    <property type="entry name" value="AP ENDONUCLEASE"/>
    <property type="match status" value="1"/>
</dbReference>
<accession>A0AAV1ICM4</accession>
<keyword evidence="2 6" id="KW-0479">Metal-binding</keyword>
<evidence type="ECO:0000256" key="3">
    <source>
        <dbReference type="ARBA" id="ARBA00022801"/>
    </source>
</evidence>
<dbReference type="GO" id="GO:0008081">
    <property type="term" value="F:phosphoric diester hydrolase activity"/>
    <property type="evidence" value="ECO:0007669"/>
    <property type="project" value="TreeGrafter"/>
</dbReference>
<comment type="caution">
    <text evidence="11">The sequence shown here is derived from an EMBL/GenBank/DDBJ whole genome shotgun (WGS) entry which is preliminary data.</text>
</comment>
<feature type="active site" evidence="5">
    <location>
        <position position="167"/>
    </location>
</feature>
<evidence type="ECO:0000256" key="7">
    <source>
        <dbReference type="PIRSR" id="PIRSR604808-3"/>
    </source>
</evidence>
<gene>
    <name evidence="11" type="ORF">CVIRNUC_007968</name>
</gene>
<name>A0AAV1ICM4_9CHLO</name>
<feature type="site" description="Important for catalytic activity" evidence="7">
    <location>
        <position position="287"/>
    </location>
</feature>
<feature type="active site" description="Proton donor/acceptor" evidence="5">
    <location>
        <position position="208"/>
    </location>
</feature>
<dbReference type="PANTHER" id="PTHR22748:SF4">
    <property type="entry name" value="DNA-(APURINIC OR APYRIMIDINIC SITE) ENDONUCLEASE 2"/>
    <property type="match status" value="1"/>
</dbReference>
<dbReference type="EMBL" id="CAUYUE010000011">
    <property type="protein sequence ID" value="CAK0784764.1"/>
    <property type="molecule type" value="Genomic_DNA"/>
</dbReference>
<evidence type="ECO:0000259" key="10">
    <source>
        <dbReference type="Pfam" id="PF03372"/>
    </source>
</evidence>
<feature type="domain" description="Endonuclease/exonuclease/phosphatase" evidence="10">
    <location>
        <begin position="20"/>
        <end position="97"/>
    </location>
</feature>
<evidence type="ECO:0000256" key="5">
    <source>
        <dbReference type="PIRSR" id="PIRSR604808-1"/>
    </source>
</evidence>
<dbReference type="PROSITE" id="PS51435">
    <property type="entry name" value="AP_NUCLEASE_F1_4"/>
    <property type="match status" value="1"/>
</dbReference>
<keyword evidence="4 6" id="KW-0460">Magnesium</keyword>
<dbReference type="Pfam" id="PF03372">
    <property type="entry name" value="Exo_endo_phos"/>
    <property type="match status" value="2"/>
</dbReference>
<feature type="domain" description="Endonuclease/exonuclease/phosphatase" evidence="10">
    <location>
        <begin position="136"/>
        <end position="335"/>
    </location>
</feature>
<evidence type="ECO:0000256" key="6">
    <source>
        <dbReference type="PIRSR" id="PIRSR604808-2"/>
    </source>
</evidence>
<feature type="site" description="Interaction with DNA substrate" evidence="7">
    <location>
        <position position="335"/>
    </location>
</feature>
<dbReference type="InterPro" id="IPR005135">
    <property type="entry name" value="Endo/exonuclease/phosphatase"/>
</dbReference>
<evidence type="ECO:0000313" key="12">
    <source>
        <dbReference type="Proteomes" id="UP001314263"/>
    </source>
</evidence>
<feature type="binding site" evidence="6">
    <location>
        <position position="210"/>
    </location>
    <ligand>
        <name>Mg(2+)</name>
        <dbReference type="ChEBI" id="CHEBI:18420"/>
        <label>2</label>
    </ligand>
</feature>
<evidence type="ECO:0000256" key="2">
    <source>
        <dbReference type="ARBA" id="ARBA00022723"/>
    </source>
</evidence>
<dbReference type="PROSITE" id="PS00726">
    <property type="entry name" value="AP_NUCLEASE_F1_1"/>
    <property type="match status" value="1"/>
</dbReference>
<keyword evidence="12" id="KW-1185">Reference proteome</keyword>
<feature type="active site" description="Proton acceptor" evidence="5">
    <location>
        <position position="335"/>
    </location>
</feature>
<dbReference type="GO" id="GO:0006284">
    <property type="term" value="P:base-excision repair"/>
    <property type="evidence" value="ECO:0007669"/>
    <property type="project" value="TreeGrafter"/>
</dbReference>
<dbReference type="GO" id="GO:0005634">
    <property type="term" value="C:nucleus"/>
    <property type="evidence" value="ECO:0007669"/>
    <property type="project" value="TreeGrafter"/>
</dbReference>
<evidence type="ECO:0000256" key="1">
    <source>
        <dbReference type="ARBA" id="ARBA00007092"/>
    </source>
</evidence>
<feature type="binding site" evidence="6">
    <location>
        <position position="335"/>
    </location>
    <ligand>
        <name>Mg(2+)</name>
        <dbReference type="ChEBI" id="CHEBI:18420"/>
        <label>1</label>
    </ligand>
</feature>
<dbReference type="GO" id="GO:0008311">
    <property type="term" value="F:double-stranded DNA 3'-5' DNA exonuclease activity"/>
    <property type="evidence" value="ECO:0007669"/>
    <property type="project" value="TreeGrafter"/>
</dbReference>
<feature type="compositionally biased region" description="Low complexity" evidence="9">
    <location>
        <begin position="294"/>
        <end position="306"/>
    </location>
</feature>
<feature type="compositionally biased region" description="Basic and acidic residues" evidence="9">
    <location>
        <begin position="405"/>
        <end position="425"/>
    </location>
</feature>
<dbReference type="Proteomes" id="UP001314263">
    <property type="component" value="Unassembled WGS sequence"/>
</dbReference>
<feature type="binding site" evidence="6">
    <location>
        <position position="23"/>
    </location>
    <ligand>
        <name>Mg(2+)</name>
        <dbReference type="ChEBI" id="CHEBI:18420"/>
        <label>1</label>
    </ligand>
</feature>
<feature type="site" description="Transition state stabilizer" evidence="7">
    <location>
        <position position="210"/>
    </location>
</feature>
<feature type="binding site" evidence="6">
    <location>
        <position position="208"/>
    </location>
    <ligand>
        <name>Mg(2+)</name>
        <dbReference type="ChEBI" id="CHEBI:18420"/>
        <label>1</label>
    </ligand>
</feature>
<feature type="compositionally biased region" description="Polar residues" evidence="9">
    <location>
        <begin position="358"/>
        <end position="375"/>
    </location>
</feature>
<dbReference type="SUPFAM" id="SSF56219">
    <property type="entry name" value="DNase I-like"/>
    <property type="match status" value="1"/>
</dbReference>
<comment type="cofactor">
    <cofactor evidence="6 8">
        <name>Mg(2+)</name>
        <dbReference type="ChEBI" id="CHEBI:18420"/>
    </cofactor>
    <cofactor evidence="6 8">
        <name>Mn(2+)</name>
        <dbReference type="ChEBI" id="CHEBI:29035"/>
    </cofactor>
    <text evidence="6 8">Probably binds two magnesium or manganese ions per subunit.</text>
</comment>
<dbReference type="GO" id="GO:0003677">
    <property type="term" value="F:DNA binding"/>
    <property type="evidence" value="ECO:0007669"/>
    <property type="project" value="InterPro"/>
</dbReference>
<keyword evidence="8" id="KW-0234">DNA repair</keyword>
<reference evidence="11 12" key="1">
    <citation type="submission" date="2023-10" db="EMBL/GenBank/DDBJ databases">
        <authorList>
            <person name="Maclean D."/>
            <person name="Macfadyen A."/>
        </authorList>
    </citation>
    <scope>NUCLEOTIDE SEQUENCE [LARGE SCALE GENOMIC DNA]</scope>
</reference>
<keyword evidence="8" id="KW-0227">DNA damage</keyword>
<evidence type="ECO:0000256" key="8">
    <source>
        <dbReference type="RuleBase" id="RU362131"/>
    </source>
</evidence>
<dbReference type="InterPro" id="IPR004808">
    <property type="entry name" value="AP_endonuc_1"/>
</dbReference>
<dbReference type="InterPro" id="IPR020847">
    <property type="entry name" value="AP_endonuclease_F1_BS"/>
</dbReference>
<dbReference type="Gene3D" id="3.60.10.10">
    <property type="entry name" value="Endonuclease/exonuclease/phosphatase"/>
    <property type="match status" value="1"/>
</dbReference>
<protein>
    <recommendedName>
        <fullName evidence="8">DNA-(apurinic or apyrimidinic site) endonuclease</fullName>
        <ecNumber evidence="8">3.1.-.-</ecNumber>
    </recommendedName>
</protein>
<dbReference type="InterPro" id="IPR036691">
    <property type="entry name" value="Endo/exonu/phosph_ase_sf"/>
</dbReference>
<feature type="binding site" evidence="6">
    <location>
        <position position="54"/>
    </location>
    <ligand>
        <name>Mg(2+)</name>
        <dbReference type="ChEBI" id="CHEBI:18420"/>
        <label>1</label>
    </ligand>
</feature>
<evidence type="ECO:0000313" key="11">
    <source>
        <dbReference type="EMBL" id="CAK0784764.1"/>
    </source>
</evidence>
<keyword evidence="3" id="KW-0378">Hydrolase</keyword>
<organism evidence="11 12">
    <name type="scientific">Coccomyxa viridis</name>
    <dbReference type="NCBI Taxonomy" id="1274662"/>
    <lineage>
        <taxon>Eukaryota</taxon>
        <taxon>Viridiplantae</taxon>
        <taxon>Chlorophyta</taxon>
        <taxon>core chlorophytes</taxon>
        <taxon>Trebouxiophyceae</taxon>
        <taxon>Trebouxiophyceae incertae sedis</taxon>
        <taxon>Coccomyxaceae</taxon>
        <taxon>Coccomyxa</taxon>
    </lineage>
</organism>
<dbReference type="GO" id="GO:0046872">
    <property type="term" value="F:metal ion binding"/>
    <property type="evidence" value="ECO:0007669"/>
    <property type="project" value="UniProtKB-KW"/>
</dbReference>
<evidence type="ECO:0000256" key="9">
    <source>
        <dbReference type="SAM" id="MobiDB-lite"/>
    </source>
</evidence>
<proteinExistence type="inferred from homology"/>
<feature type="region of interest" description="Disordered" evidence="9">
    <location>
        <begin position="294"/>
        <end position="314"/>
    </location>
</feature>
<keyword evidence="6" id="KW-0464">Manganese</keyword>